<reference evidence="1" key="1">
    <citation type="submission" date="2024-03" db="EMBL/GenBank/DDBJ databases">
        <title>Whole genome sequecning of epiphytes from Marcgravia umbellata leaves.</title>
        <authorList>
            <person name="Kumar G."/>
            <person name="Savka M.A."/>
        </authorList>
    </citation>
    <scope>NUCLEOTIDE SEQUENCE</scope>
    <source>
        <strain evidence="1">RIT_BL5</strain>
    </source>
</reference>
<protein>
    <submittedName>
        <fullName evidence="1">Uncharacterized protein</fullName>
    </submittedName>
</protein>
<comment type="caution">
    <text evidence="1">The sequence shown here is derived from an EMBL/GenBank/DDBJ whole genome shotgun (WGS) entry which is preliminary data.</text>
</comment>
<dbReference type="Proteomes" id="UP001380953">
    <property type="component" value="Unassembled WGS sequence"/>
</dbReference>
<name>A0ACC6P9C2_9BACL</name>
<proteinExistence type="predicted"/>
<keyword evidence="2" id="KW-1185">Reference proteome</keyword>
<sequence>MSKKNLMLSSMILLASILSLSAIHFLYSHQKQPVWQMSAPDISVQTRTFDGLTFSLRNAVYTEGRISLGIEVKGGGQVENDLGYEFYNDGDLFASSVSGTMRQLGDQHYYLTADTDEVSDLPNHLNLKINILSRKSALEPHRLSATFEIPLNKENQSVNEKTT</sequence>
<evidence type="ECO:0000313" key="2">
    <source>
        <dbReference type="Proteomes" id="UP001380953"/>
    </source>
</evidence>
<dbReference type="EMBL" id="JBBKAR010000019">
    <property type="protein sequence ID" value="MEJ8303526.1"/>
    <property type="molecule type" value="Genomic_DNA"/>
</dbReference>
<organism evidence="1 2">
    <name type="scientific">Saccharibacillus sacchari</name>
    <dbReference type="NCBI Taxonomy" id="456493"/>
    <lineage>
        <taxon>Bacteria</taxon>
        <taxon>Bacillati</taxon>
        <taxon>Bacillota</taxon>
        <taxon>Bacilli</taxon>
        <taxon>Bacillales</taxon>
        <taxon>Paenibacillaceae</taxon>
        <taxon>Saccharibacillus</taxon>
    </lineage>
</organism>
<accession>A0ACC6P9C2</accession>
<evidence type="ECO:0000313" key="1">
    <source>
        <dbReference type="EMBL" id="MEJ8303526.1"/>
    </source>
</evidence>
<gene>
    <name evidence="1" type="ORF">WKI47_06300</name>
</gene>